<dbReference type="AlphaFoldDB" id="A0A2A4JVG6"/>
<sequence length="110" mass="12178">MTDENALRGFSMLCWKDLPQCRVARGKEINRHVVGGALANKSFDELLKKCRTIEDSLKESSKTSSNTSQTKSQAQDECARDIVIVAAAAAVGQHHRRAESAESVARRFEE</sequence>
<proteinExistence type="predicted"/>
<gene>
    <name evidence="2" type="ORF">B5V51_10523</name>
</gene>
<evidence type="ECO:0000313" key="2">
    <source>
        <dbReference type="EMBL" id="PCG76001.1"/>
    </source>
</evidence>
<feature type="region of interest" description="Disordered" evidence="1">
    <location>
        <begin position="57"/>
        <end position="76"/>
    </location>
</feature>
<accession>A0A2A4JVG6</accession>
<organism evidence="2">
    <name type="scientific">Heliothis virescens</name>
    <name type="common">Tobacco budworm moth</name>
    <dbReference type="NCBI Taxonomy" id="7102"/>
    <lineage>
        <taxon>Eukaryota</taxon>
        <taxon>Metazoa</taxon>
        <taxon>Ecdysozoa</taxon>
        <taxon>Arthropoda</taxon>
        <taxon>Hexapoda</taxon>
        <taxon>Insecta</taxon>
        <taxon>Pterygota</taxon>
        <taxon>Neoptera</taxon>
        <taxon>Endopterygota</taxon>
        <taxon>Lepidoptera</taxon>
        <taxon>Glossata</taxon>
        <taxon>Ditrysia</taxon>
        <taxon>Noctuoidea</taxon>
        <taxon>Noctuidae</taxon>
        <taxon>Heliothinae</taxon>
        <taxon>Heliothis</taxon>
    </lineage>
</organism>
<comment type="caution">
    <text evidence="2">The sequence shown here is derived from an EMBL/GenBank/DDBJ whole genome shotgun (WGS) entry which is preliminary data.</text>
</comment>
<reference evidence="2" key="1">
    <citation type="submission" date="2017-09" db="EMBL/GenBank/DDBJ databases">
        <title>Contemporary evolution of a Lepidopteran species, Heliothis virescens, in response to modern agricultural practices.</title>
        <authorList>
            <person name="Fritz M.L."/>
            <person name="Deyonke A.M."/>
            <person name="Papanicolaou A."/>
            <person name="Micinski S."/>
            <person name="Westbrook J."/>
            <person name="Gould F."/>
        </authorList>
    </citation>
    <scope>NUCLEOTIDE SEQUENCE [LARGE SCALE GENOMIC DNA]</scope>
    <source>
        <strain evidence="2">HvINT-</strain>
        <tissue evidence="2">Whole body</tissue>
    </source>
</reference>
<name>A0A2A4JVG6_HELVI</name>
<evidence type="ECO:0000256" key="1">
    <source>
        <dbReference type="SAM" id="MobiDB-lite"/>
    </source>
</evidence>
<feature type="compositionally biased region" description="Low complexity" evidence="1">
    <location>
        <begin position="62"/>
        <end position="75"/>
    </location>
</feature>
<dbReference type="EMBL" id="NWSH01000500">
    <property type="protein sequence ID" value="PCG76001.1"/>
    <property type="molecule type" value="Genomic_DNA"/>
</dbReference>
<protein>
    <submittedName>
        <fullName evidence="2">Uncharacterized protein</fullName>
    </submittedName>
</protein>